<dbReference type="InterPro" id="IPR037522">
    <property type="entry name" value="HD_GYP_dom"/>
</dbReference>
<dbReference type="InterPro" id="IPR029016">
    <property type="entry name" value="GAF-like_dom_sf"/>
</dbReference>
<comment type="caution">
    <text evidence="3">The sequence shown here is derived from an EMBL/GenBank/DDBJ whole genome shotgun (WGS) entry which is preliminary data.</text>
</comment>
<evidence type="ECO:0000313" key="3">
    <source>
        <dbReference type="EMBL" id="MCW8345915.1"/>
    </source>
</evidence>
<dbReference type="SMART" id="SM00471">
    <property type="entry name" value="HDc"/>
    <property type="match status" value="1"/>
</dbReference>
<dbReference type="GO" id="GO:0008081">
    <property type="term" value="F:phosphoric diester hydrolase activity"/>
    <property type="evidence" value="ECO:0007669"/>
    <property type="project" value="UniProtKB-ARBA"/>
</dbReference>
<feature type="transmembrane region" description="Helical" evidence="1">
    <location>
        <begin position="348"/>
        <end position="365"/>
    </location>
</feature>
<dbReference type="Gene3D" id="3.30.450.40">
    <property type="match status" value="1"/>
</dbReference>
<dbReference type="AlphaFoldDB" id="A0A9X3CP26"/>
<reference evidence="3" key="1">
    <citation type="submission" date="2022-02" db="EMBL/GenBank/DDBJ databases">
        <title>Vibrio sp. nov, a new bacterium isolated from seawater.</title>
        <authorList>
            <person name="Yuan Y."/>
        </authorList>
    </citation>
    <scope>NUCLEOTIDE SEQUENCE</scope>
    <source>
        <strain evidence="3">ZSDZ65</strain>
    </source>
</reference>
<proteinExistence type="predicted"/>
<dbReference type="SUPFAM" id="SSF109604">
    <property type="entry name" value="HD-domain/PDEase-like"/>
    <property type="match status" value="2"/>
</dbReference>
<dbReference type="SUPFAM" id="SSF55781">
    <property type="entry name" value="GAF domain-like"/>
    <property type="match status" value="1"/>
</dbReference>
<dbReference type="Gene3D" id="1.10.3210.10">
    <property type="entry name" value="Hypothetical protein af1432"/>
    <property type="match status" value="2"/>
</dbReference>
<dbReference type="InterPro" id="IPR003607">
    <property type="entry name" value="HD/PDEase_dom"/>
</dbReference>
<protein>
    <submittedName>
        <fullName evidence="3">Phosphohydrolase</fullName>
    </submittedName>
</protein>
<keyword evidence="1" id="KW-0472">Membrane</keyword>
<dbReference type="CDD" id="cd00077">
    <property type="entry name" value="HDc"/>
    <property type="match status" value="2"/>
</dbReference>
<name>A0A9X3CP26_9VIBR</name>
<dbReference type="PROSITE" id="PS51832">
    <property type="entry name" value="HD_GYP"/>
    <property type="match status" value="1"/>
</dbReference>
<dbReference type="PANTHER" id="PTHR43155">
    <property type="entry name" value="CYCLIC DI-GMP PHOSPHODIESTERASE PA4108-RELATED"/>
    <property type="match status" value="1"/>
</dbReference>
<dbReference type="PANTHER" id="PTHR43155:SF2">
    <property type="entry name" value="CYCLIC DI-GMP PHOSPHODIESTERASE PA4108"/>
    <property type="match status" value="1"/>
</dbReference>
<evidence type="ECO:0000256" key="1">
    <source>
        <dbReference type="SAM" id="Phobius"/>
    </source>
</evidence>
<dbReference type="Pfam" id="PF13487">
    <property type="entry name" value="HD_5"/>
    <property type="match status" value="1"/>
</dbReference>
<keyword evidence="1" id="KW-0812">Transmembrane</keyword>
<sequence>MPNAHKNQKKCALPLHVHMTAMFVILVVLVCGVQIWITQSSLNKVLLNANENLFERIASETRSNMSYHFGPAFSIVDAYSAGELIRELDPNKRFAFVPELVSLLRAHRHIFSMKAGFPDGEWLAVARVKNDAIREKMQVNTNTEFAAFNYSVVTQELVVKSYNSQLVLLETKIINDLKLDPRKGDWFRTSVLTTSQVSKPYFMPILGRTGITLHRKATNGAVFGVDILLDQVSTVLQDSDESRDALRVLYDNNYNVYAYSQPELFQVRDALRQAIPLKLTDIAHPLIASTANVVEFGEQAKEITYKGEKWVVKIDRLKGTRDQLFNLAMAVKSDQLLKDANAVAQRSIAGSFFALLLVLPCIYYMSQWLAKPIRQASDKAKSIQHFKFNETTQEQTQVSEIKVMSESLSAMQLTIQRFLSLTNAMAKEDDLERMLALVCKETAEATLANSTYIYLISDDETLLEPRYINVKTQGEVDVSQASALPLNDPRLVEESYQFFQMKQPVYVPSEDVLPYITREKDTDNVLFIPLIDRHKNVIGGLGLGFDSANEHLVLEDNLEYIQTLAAYASVTIETQTMLAKQRELLDSFIQVMAEAIDTKSPYTGNHCQRVPILTEMLTKAAEKQTTGPFTAFTMTKAQWEELHIAAWLHDCGKVTTPEHVIDKSSKLETIYNRIHEIRMRFEILKRDAELSVYHSKPEFALSTEERAELKRSKQQIDEDFALVAKVNVGEGYLDVGTRDKLATIAKQSWMATINPYLGLSWEERARYGTTVFTGEKAECILSDGAQHLIAWGKAPESEERFVLKAGKYQNNLGELYNLSTQKGTLNKEERYTINSHMIATVRMLERLPFPKHLKNVPLLAGSHHERMDGKGYPLGTVAEQLPVAARAMAIADVFEALTSQDRPYKQPKTLSETLAIMKHMAKGGHLDTQLFELFLTSNVYLDYAHQHILPQQMDVDDIQPYLITNTM</sequence>
<dbReference type="EMBL" id="JAKRRY010000007">
    <property type="protein sequence ID" value="MCW8345915.1"/>
    <property type="molecule type" value="Genomic_DNA"/>
</dbReference>
<dbReference type="Gene3D" id="6.10.340.10">
    <property type="match status" value="1"/>
</dbReference>
<feature type="transmembrane region" description="Helical" evidence="1">
    <location>
        <begin position="12"/>
        <end position="37"/>
    </location>
</feature>
<organism evidence="3 4">
    <name type="scientific">Vibrio qingdaonensis</name>
    <dbReference type="NCBI Taxonomy" id="2829491"/>
    <lineage>
        <taxon>Bacteria</taxon>
        <taxon>Pseudomonadati</taxon>
        <taxon>Pseudomonadota</taxon>
        <taxon>Gammaproteobacteria</taxon>
        <taxon>Vibrionales</taxon>
        <taxon>Vibrionaceae</taxon>
        <taxon>Vibrio</taxon>
    </lineage>
</organism>
<keyword evidence="1" id="KW-1133">Transmembrane helix</keyword>
<dbReference type="Proteomes" id="UP001155587">
    <property type="component" value="Unassembled WGS sequence"/>
</dbReference>
<evidence type="ECO:0000259" key="2">
    <source>
        <dbReference type="PROSITE" id="PS51832"/>
    </source>
</evidence>
<feature type="domain" description="HD-GYP" evidence="2">
    <location>
        <begin position="745"/>
        <end position="950"/>
    </location>
</feature>
<accession>A0A9X3CP26</accession>
<gene>
    <name evidence="3" type="ORF">MD535_07830</name>
</gene>
<dbReference type="RefSeq" id="WP_265674319.1">
    <property type="nucleotide sequence ID" value="NZ_JAKRRY010000007.1"/>
</dbReference>
<keyword evidence="4" id="KW-1185">Reference proteome</keyword>
<evidence type="ECO:0000313" key="4">
    <source>
        <dbReference type="Proteomes" id="UP001155587"/>
    </source>
</evidence>